<protein>
    <submittedName>
        <fullName evidence="6">TetR family transcriptional regulator</fullName>
    </submittedName>
</protein>
<dbReference type="InterPro" id="IPR036271">
    <property type="entry name" value="Tet_transcr_reg_TetR-rel_C_sf"/>
</dbReference>
<dbReference type="InterPro" id="IPR050109">
    <property type="entry name" value="HTH-type_TetR-like_transc_reg"/>
</dbReference>
<gene>
    <name evidence="6" type="ORF">Plo01_57340</name>
</gene>
<evidence type="ECO:0000256" key="4">
    <source>
        <dbReference type="PROSITE-ProRule" id="PRU00335"/>
    </source>
</evidence>
<dbReference type="GO" id="GO:0003700">
    <property type="term" value="F:DNA-binding transcription factor activity"/>
    <property type="evidence" value="ECO:0007669"/>
    <property type="project" value="TreeGrafter"/>
</dbReference>
<evidence type="ECO:0000256" key="3">
    <source>
        <dbReference type="ARBA" id="ARBA00023163"/>
    </source>
</evidence>
<keyword evidence="7" id="KW-1185">Reference proteome</keyword>
<sequence length="188" mass="19735">MTSLRADAARNRALLLATARQAVASGDLSLQLNEMARRAGMGVGTAYRHFPTRRALLEALAEPAFAAVLDGAQTASLHDDPWTGVEILLRALLLQQLADPAFAEVIASPATDDAIPQTTAQRDEFTALAGTVLARARETGALRPGLTDEDLHHLVCGTAFALGLGSSPVARVDAYLRVLLDGVAGKAE</sequence>
<name>A0A8J3RQC4_9ACTN</name>
<dbReference type="PROSITE" id="PS50977">
    <property type="entry name" value="HTH_TETR_2"/>
    <property type="match status" value="1"/>
</dbReference>
<dbReference type="PANTHER" id="PTHR30055">
    <property type="entry name" value="HTH-TYPE TRANSCRIPTIONAL REGULATOR RUTR"/>
    <property type="match status" value="1"/>
</dbReference>
<reference evidence="6 7" key="1">
    <citation type="submission" date="2021-01" db="EMBL/GenBank/DDBJ databases">
        <title>Whole genome shotgun sequence of Planobispora longispora NBRC 13918.</title>
        <authorList>
            <person name="Komaki H."/>
            <person name="Tamura T."/>
        </authorList>
    </citation>
    <scope>NUCLEOTIDE SEQUENCE [LARGE SCALE GENOMIC DNA]</scope>
    <source>
        <strain evidence="6 7">NBRC 13918</strain>
    </source>
</reference>
<dbReference type="Gene3D" id="1.10.357.10">
    <property type="entry name" value="Tetracycline Repressor, domain 2"/>
    <property type="match status" value="1"/>
</dbReference>
<proteinExistence type="predicted"/>
<dbReference type="EMBL" id="BOOH01000047">
    <property type="protein sequence ID" value="GIH79305.1"/>
    <property type="molecule type" value="Genomic_DNA"/>
</dbReference>
<feature type="DNA-binding region" description="H-T-H motif" evidence="4">
    <location>
        <begin position="31"/>
        <end position="50"/>
    </location>
</feature>
<dbReference type="GO" id="GO:0000976">
    <property type="term" value="F:transcription cis-regulatory region binding"/>
    <property type="evidence" value="ECO:0007669"/>
    <property type="project" value="TreeGrafter"/>
</dbReference>
<evidence type="ECO:0000256" key="2">
    <source>
        <dbReference type="ARBA" id="ARBA00023125"/>
    </source>
</evidence>
<accession>A0A8J3RQC4</accession>
<dbReference type="InterPro" id="IPR049445">
    <property type="entry name" value="TetR_SbtR-like_C"/>
</dbReference>
<dbReference type="Pfam" id="PF21597">
    <property type="entry name" value="TetR_C_43"/>
    <property type="match status" value="1"/>
</dbReference>
<dbReference type="Pfam" id="PF00440">
    <property type="entry name" value="TetR_N"/>
    <property type="match status" value="1"/>
</dbReference>
<keyword evidence="2 4" id="KW-0238">DNA-binding</keyword>
<organism evidence="6 7">
    <name type="scientific">Planobispora longispora</name>
    <dbReference type="NCBI Taxonomy" id="28887"/>
    <lineage>
        <taxon>Bacteria</taxon>
        <taxon>Bacillati</taxon>
        <taxon>Actinomycetota</taxon>
        <taxon>Actinomycetes</taxon>
        <taxon>Streptosporangiales</taxon>
        <taxon>Streptosporangiaceae</taxon>
        <taxon>Planobispora</taxon>
    </lineage>
</organism>
<dbReference type="Proteomes" id="UP000616724">
    <property type="component" value="Unassembled WGS sequence"/>
</dbReference>
<dbReference type="SUPFAM" id="SSF46689">
    <property type="entry name" value="Homeodomain-like"/>
    <property type="match status" value="1"/>
</dbReference>
<dbReference type="PANTHER" id="PTHR30055:SF234">
    <property type="entry name" value="HTH-TYPE TRANSCRIPTIONAL REGULATOR BETI"/>
    <property type="match status" value="1"/>
</dbReference>
<comment type="caution">
    <text evidence="6">The sequence shown here is derived from an EMBL/GenBank/DDBJ whole genome shotgun (WGS) entry which is preliminary data.</text>
</comment>
<dbReference type="InterPro" id="IPR009057">
    <property type="entry name" value="Homeodomain-like_sf"/>
</dbReference>
<dbReference type="SUPFAM" id="SSF48498">
    <property type="entry name" value="Tetracyclin repressor-like, C-terminal domain"/>
    <property type="match status" value="1"/>
</dbReference>
<evidence type="ECO:0000313" key="6">
    <source>
        <dbReference type="EMBL" id="GIH79305.1"/>
    </source>
</evidence>
<dbReference type="AlphaFoldDB" id="A0A8J3RQC4"/>
<keyword evidence="1" id="KW-0805">Transcription regulation</keyword>
<feature type="domain" description="HTH tetR-type" evidence="5">
    <location>
        <begin position="8"/>
        <end position="68"/>
    </location>
</feature>
<evidence type="ECO:0000256" key="1">
    <source>
        <dbReference type="ARBA" id="ARBA00023015"/>
    </source>
</evidence>
<evidence type="ECO:0000259" key="5">
    <source>
        <dbReference type="PROSITE" id="PS50977"/>
    </source>
</evidence>
<dbReference type="InterPro" id="IPR001647">
    <property type="entry name" value="HTH_TetR"/>
</dbReference>
<evidence type="ECO:0000313" key="7">
    <source>
        <dbReference type="Proteomes" id="UP000616724"/>
    </source>
</evidence>
<dbReference type="RefSeq" id="WP_203893769.1">
    <property type="nucleotide sequence ID" value="NZ_BOOH01000047.1"/>
</dbReference>
<keyword evidence="3" id="KW-0804">Transcription</keyword>